<dbReference type="GO" id="GO:2000028">
    <property type="term" value="P:regulation of photoperiodism, flowering"/>
    <property type="evidence" value="ECO:0007669"/>
    <property type="project" value="InterPro"/>
</dbReference>
<feature type="region of interest" description="Disordered" evidence="1">
    <location>
        <begin position="556"/>
        <end position="686"/>
    </location>
</feature>
<accession>Q6UEI3</accession>
<feature type="region of interest" description="Disordered" evidence="1">
    <location>
        <begin position="1"/>
        <end position="92"/>
    </location>
</feature>
<dbReference type="EMBL" id="AY371292">
    <property type="protein sequence ID" value="AAQ73529.1"/>
    <property type="molecule type" value="mRNA"/>
</dbReference>
<reference evidence="2" key="1">
    <citation type="journal article" date="2005" name="Plant Physiol.">
        <title>Conservation and divergence of circadian clock operation in a stress-inducible Crassulacean acid metabolism species reveals clock compensation against stress.</title>
        <authorList>
            <person name="Boxall S.F."/>
            <person name="Foster J.M."/>
            <person name="Bohnert H.J."/>
            <person name="Cushman J.C."/>
            <person name="Nimmo H.G."/>
            <person name="Hartwell J."/>
        </authorList>
    </citation>
    <scope>NUCLEOTIDE SEQUENCE</scope>
</reference>
<feature type="compositionally biased region" description="Basic and acidic residues" evidence="1">
    <location>
        <begin position="410"/>
        <end position="423"/>
    </location>
</feature>
<dbReference type="AlphaFoldDB" id="Q6UEI3"/>
<dbReference type="InterPro" id="IPR039319">
    <property type="entry name" value="ELF3-like"/>
</dbReference>
<name>Q6UEI3_MESCR</name>
<evidence type="ECO:0000256" key="1">
    <source>
        <dbReference type="SAM" id="MobiDB-lite"/>
    </source>
</evidence>
<feature type="compositionally biased region" description="Polar residues" evidence="1">
    <location>
        <begin position="615"/>
        <end position="624"/>
    </location>
</feature>
<protein>
    <submittedName>
        <fullName evidence="2">Early flowering 3</fullName>
    </submittedName>
</protein>
<dbReference type="PANTHER" id="PTHR34281">
    <property type="entry name" value="PROTEIN EARLY FLOWERING 3"/>
    <property type="match status" value="1"/>
</dbReference>
<feature type="region of interest" description="Disordered" evidence="1">
    <location>
        <begin position="410"/>
        <end position="462"/>
    </location>
</feature>
<feature type="compositionally biased region" description="Basic and acidic residues" evidence="1">
    <location>
        <begin position="1"/>
        <end position="10"/>
    </location>
</feature>
<evidence type="ECO:0000313" key="2">
    <source>
        <dbReference type="EMBL" id="AAQ73529.1"/>
    </source>
</evidence>
<feature type="compositionally biased region" description="Polar residues" evidence="1">
    <location>
        <begin position="556"/>
        <end position="591"/>
    </location>
</feature>
<organism evidence="2">
    <name type="scientific">Mesembryanthemum crystallinum</name>
    <name type="common">Common ice plant</name>
    <name type="synonym">Cryophytum crystallinum</name>
    <dbReference type="NCBI Taxonomy" id="3544"/>
    <lineage>
        <taxon>Eukaryota</taxon>
        <taxon>Viridiplantae</taxon>
        <taxon>Streptophyta</taxon>
        <taxon>Embryophyta</taxon>
        <taxon>Tracheophyta</taxon>
        <taxon>Spermatophyta</taxon>
        <taxon>Magnoliopsida</taxon>
        <taxon>eudicotyledons</taxon>
        <taxon>Gunneridae</taxon>
        <taxon>Pentapetalae</taxon>
        <taxon>Caryophyllales</taxon>
        <taxon>Aizoaceae</taxon>
        <taxon>Mesembryanthemum</taxon>
        <taxon>Mesembryanthemum subgen. Cryophytum</taxon>
    </lineage>
</organism>
<feature type="compositionally biased region" description="Low complexity" evidence="1">
    <location>
        <begin position="60"/>
        <end position="71"/>
    </location>
</feature>
<proteinExistence type="evidence at transcript level"/>
<gene>
    <name evidence="2" type="primary">ELF3</name>
</gene>
<sequence>MKRGKDDDKIMGPMFPRLHVNDTERGGPRAPPRNKMALYEQLTVPSQRYNTGAVPHHPSKNSSLNSSTSTNQGTGHERDMYIPLYRTPSGPSYDELPVRQPEAVSLSSGPTQVENTKKPIEEDDFMVPVFSQPGIGQCNSKTQNSIDGERQTHPSSNHPVPFLCSSEKQANKMSGDITSRRVVINRDQRNLRAYNASTRSSDILTREKDCGRRKDTSQYQEKRMLSNLEKTDACLYQDHEDRLLAVGTRFGETDSEPPLESTHKVMSLRLMHNPLKGCGYNDVDAVNIEMPRLEEHLLERENIDRANDVSETSMVDSVSGVEVCPDDVVGIIGRKHFWKARTAIVNQQRVFAVQVFELHRLLKVQKHIAGSPHVLLEGAAFVGKTTLKDSAAKKFSSEFGVKAFVHTIKQKDDSRKPTDKTEGTAENAVPKAAPHSQNAVQPAGYPPASSPPVNTDPKMNPWSYPQPQVHQWLVPVMTPSEGLVYKPYPAPPGMVGPGCGGYGPGGPTSVGGNMMNMGYGMPNPHFQGAVHFGGQGYFPPYPMPMMSPVMSGSAVDQMNQFSGGPNPFGQMNQPAAGSVNQTLQHQNSCNKPGQRRETAAPAAMAPLSRREGELQGSTGSSSPSKRGAQGTGTSPPTKERDALPLPLPLFPTAPVAEKSEGAPPVEKASRVIKVVPHNPKSTKESAARIFQSIQAERRQYESKSN</sequence>
<dbReference type="PANTHER" id="PTHR34281:SF2">
    <property type="entry name" value="PROTEIN EARLY FLOWERING 3"/>
    <property type="match status" value="1"/>
</dbReference>